<organism evidence="6 7">
    <name type="scientific">Paenibacillus filicis</name>
    <dbReference type="NCBI Taxonomy" id="669464"/>
    <lineage>
        <taxon>Bacteria</taxon>
        <taxon>Bacillati</taxon>
        <taxon>Bacillota</taxon>
        <taxon>Bacilli</taxon>
        <taxon>Bacillales</taxon>
        <taxon>Paenibacillaceae</taxon>
        <taxon>Paenibacillus</taxon>
    </lineage>
</organism>
<keyword evidence="2 5" id="KW-0808">Transferase</keyword>
<dbReference type="InterPro" id="IPR042080">
    <property type="entry name" value="RNA_2'-PTrans_N"/>
</dbReference>
<dbReference type="Pfam" id="PF01885">
    <property type="entry name" value="PTS_2-RNA"/>
    <property type="match status" value="1"/>
</dbReference>
<comment type="similarity">
    <text evidence="1 5">Belongs to the KptA/TPT1 family.</text>
</comment>
<evidence type="ECO:0000256" key="4">
    <source>
        <dbReference type="ARBA" id="ARBA00025212"/>
    </source>
</evidence>
<accession>A0ABU9DNH3</accession>
<protein>
    <recommendedName>
        <fullName evidence="5">Probable RNA 2'-phosphotransferase</fullName>
        <ecNumber evidence="5">2.7.1.-</ecNumber>
    </recommendedName>
</protein>
<proteinExistence type="inferred from homology"/>
<name>A0ABU9DNH3_9BACL</name>
<evidence type="ECO:0000313" key="7">
    <source>
        <dbReference type="Proteomes" id="UP001469365"/>
    </source>
</evidence>
<keyword evidence="3 5" id="KW-0520">NAD</keyword>
<sequence length="191" mass="21370">MLSEAREKTLSKLMTKILRHSPESFGIRLDGADGSCDAEELLQALRRLPDWSRLTLADIEQVVRNSDKQRFELAEGRIRARYGHSSLQPAYEEAEPPPVLYHGTNESVMGSIRREGLRPMGRSYVHLSAGKHFAVMAGRRRGNLVMLEVDTSEARRHGITFYYAGNEVWLAAAIPPVCLRQIADGEGGEHS</sequence>
<dbReference type="HAMAP" id="MF_00299">
    <property type="entry name" value="KptA"/>
    <property type="match status" value="1"/>
</dbReference>
<dbReference type="InterPro" id="IPR022928">
    <property type="entry name" value="RNA_2'-PTrans_KptA"/>
</dbReference>
<dbReference type="Gene3D" id="1.10.10.970">
    <property type="entry name" value="RNA 2'-phosphotransferase, Tpt1/KptA family, N-terminal domain"/>
    <property type="match status" value="1"/>
</dbReference>
<dbReference type="InterPro" id="IPR002745">
    <property type="entry name" value="Ptrans_KptA/Tpt1"/>
</dbReference>
<gene>
    <name evidence="5" type="primary">kptA</name>
    <name evidence="6" type="ORF">WMW72_21200</name>
</gene>
<reference evidence="6 7" key="1">
    <citation type="submission" date="2024-04" db="EMBL/GenBank/DDBJ databases">
        <title>draft genome sequnece of Paenibacillus filicis.</title>
        <authorList>
            <person name="Kim D.-U."/>
        </authorList>
    </citation>
    <scope>NUCLEOTIDE SEQUENCE [LARGE SCALE GENOMIC DNA]</scope>
    <source>
        <strain evidence="6 7">KACC14197</strain>
    </source>
</reference>
<dbReference type="InterPro" id="IPR042081">
    <property type="entry name" value="RNA_2'-PTrans_C"/>
</dbReference>
<dbReference type="EC" id="2.7.1.-" evidence="5"/>
<dbReference type="PANTHER" id="PTHR12684:SF2">
    <property type="entry name" value="TRNA 2'-PHOSPHOTRANSFERASE 1"/>
    <property type="match status" value="1"/>
</dbReference>
<dbReference type="PANTHER" id="PTHR12684">
    <property type="entry name" value="PUTATIVE PHOSPHOTRANSFERASE"/>
    <property type="match status" value="1"/>
</dbReference>
<dbReference type="SUPFAM" id="SSF56399">
    <property type="entry name" value="ADP-ribosylation"/>
    <property type="match status" value="1"/>
</dbReference>
<evidence type="ECO:0000313" key="6">
    <source>
        <dbReference type="EMBL" id="MEK8130429.1"/>
    </source>
</evidence>
<comment type="function">
    <text evidence="4 5">Removes the 2'-phosphate from RNA via an intermediate in which the phosphate is ADP-ribosylated by NAD followed by a presumed transesterification to release the RNA and generate ADP-ribose 1''-2''-cyclic phosphate (APPR&gt;P). May function as an ADP-ribosylase.</text>
</comment>
<evidence type="ECO:0000256" key="1">
    <source>
        <dbReference type="ARBA" id="ARBA00009836"/>
    </source>
</evidence>
<evidence type="ECO:0000256" key="5">
    <source>
        <dbReference type="HAMAP-Rule" id="MF_00299"/>
    </source>
</evidence>
<dbReference type="Gene3D" id="3.20.170.30">
    <property type="match status" value="1"/>
</dbReference>
<evidence type="ECO:0000256" key="2">
    <source>
        <dbReference type="ARBA" id="ARBA00022679"/>
    </source>
</evidence>
<dbReference type="RefSeq" id="WP_341417565.1">
    <property type="nucleotide sequence ID" value="NZ_JBBPCC010000014.1"/>
</dbReference>
<dbReference type="Proteomes" id="UP001469365">
    <property type="component" value="Unassembled WGS sequence"/>
</dbReference>
<keyword evidence="7" id="KW-1185">Reference proteome</keyword>
<evidence type="ECO:0000256" key="3">
    <source>
        <dbReference type="ARBA" id="ARBA00023027"/>
    </source>
</evidence>
<comment type="caution">
    <text evidence="6">The sequence shown here is derived from an EMBL/GenBank/DDBJ whole genome shotgun (WGS) entry which is preliminary data.</text>
</comment>
<dbReference type="EMBL" id="JBBPCC010000014">
    <property type="protein sequence ID" value="MEK8130429.1"/>
    <property type="molecule type" value="Genomic_DNA"/>
</dbReference>